<evidence type="ECO:0000259" key="3">
    <source>
        <dbReference type="Pfam" id="PF00061"/>
    </source>
</evidence>
<dbReference type="Pfam" id="PF00061">
    <property type="entry name" value="Lipocalin"/>
    <property type="match status" value="1"/>
</dbReference>
<gene>
    <name evidence="5" type="ORF">FD754_025342</name>
    <name evidence="4" type="ORF">FD754_025343</name>
</gene>
<feature type="domain" description="Lipocalin/cytosolic fatty-acid binding" evidence="3">
    <location>
        <begin position="19"/>
        <end position="121"/>
    </location>
</feature>
<keyword evidence="6" id="KW-1185">Reference proteome</keyword>
<dbReference type="Proteomes" id="UP000326458">
    <property type="component" value="Unassembled WGS sequence"/>
</dbReference>
<dbReference type="PRINTS" id="PR01173">
    <property type="entry name" value="ODORANTBNDNG"/>
</dbReference>
<dbReference type="GO" id="GO:0005576">
    <property type="term" value="C:extracellular region"/>
    <property type="evidence" value="ECO:0007669"/>
    <property type="project" value="UniProtKB-SubCell"/>
</dbReference>
<evidence type="ECO:0000256" key="2">
    <source>
        <dbReference type="ARBA" id="ARBA00022525"/>
    </source>
</evidence>
<organism evidence="5 6">
    <name type="scientific">Muntiacus muntjak</name>
    <name type="common">Barking deer</name>
    <name type="synonym">Indian muntjac</name>
    <dbReference type="NCBI Taxonomy" id="9888"/>
    <lineage>
        <taxon>Eukaryota</taxon>
        <taxon>Metazoa</taxon>
        <taxon>Chordata</taxon>
        <taxon>Craniata</taxon>
        <taxon>Vertebrata</taxon>
        <taxon>Euteleostomi</taxon>
        <taxon>Mammalia</taxon>
        <taxon>Eutheria</taxon>
        <taxon>Laurasiatheria</taxon>
        <taxon>Artiodactyla</taxon>
        <taxon>Ruminantia</taxon>
        <taxon>Pecora</taxon>
        <taxon>Cervidae</taxon>
        <taxon>Muntiacinae</taxon>
        <taxon>Muntiacus</taxon>
    </lineage>
</organism>
<evidence type="ECO:0000313" key="6">
    <source>
        <dbReference type="Proteomes" id="UP000326458"/>
    </source>
</evidence>
<evidence type="ECO:0000313" key="5">
    <source>
        <dbReference type="EMBL" id="KAB0337138.1"/>
    </source>
</evidence>
<dbReference type="AlphaFoldDB" id="A0A5N3UKJ2"/>
<comment type="caution">
    <text evidence="5">The sequence shown here is derived from an EMBL/GenBank/DDBJ whole genome shotgun (WGS) entry which is preliminary data.</text>
</comment>
<accession>A0A5N3UKJ2</accession>
<feature type="non-terminal residue" evidence="5">
    <location>
        <position position="132"/>
    </location>
</feature>
<dbReference type="Gene3D" id="2.40.128.20">
    <property type="match status" value="1"/>
</dbReference>
<dbReference type="InterPro" id="IPR002448">
    <property type="entry name" value="OBP-like"/>
</dbReference>
<protein>
    <recommendedName>
        <fullName evidence="3">Lipocalin/cytosolic fatty-acid binding domain-containing protein</fullName>
    </recommendedName>
</protein>
<sequence length="132" mass="14922">CSVNFSPSTYFSLCITADWCSILTAADNKEKIEEGSPLRVYMRRLECTDNCSSIAIKFYVKFQDTCFLYNTVAERKGEVYRTGYMGENFFELIPISDNALAIYSENFDGVTTTKVTHLLGTKDGTLSSDTRR</sequence>
<reference evidence="5 6" key="1">
    <citation type="submission" date="2019-06" db="EMBL/GenBank/DDBJ databases">
        <title>Discovery of a novel chromosome fission-fusion reversal in muntjac.</title>
        <authorList>
            <person name="Mudd A.B."/>
            <person name="Bredeson J.V."/>
            <person name="Baum R."/>
            <person name="Hockemeyer D."/>
            <person name="Rokhsar D.S."/>
        </authorList>
    </citation>
    <scope>NUCLEOTIDE SEQUENCE [LARGE SCALE GENOMIC DNA]</scope>
    <source>
        <strain evidence="5">UTSW_UCB_Mm</strain>
        <tissue evidence="5">Fibroblast cell line</tissue>
    </source>
</reference>
<evidence type="ECO:0000313" key="4">
    <source>
        <dbReference type="EMBL" id="KAB0337137.1"/>
    </source>
</evidence>
<proteinExistence type="predicted"/>
<dbReference type="EMBL" id="VCEA01012002">
    <property type="protein sequence ID" value="KAB0337137.1"/>
    <property type="molecule type" value="Genomic_DNA"/>
</dbReference>
<name>A0A5N3UKJ2_MUNMU</name>
<dbReference type="InterPro" id="IPR012674">
    <property type="entry name" value="Calycin"/>
</dbReference>
<comment type="subcellular location">
    <subcellularLocation>
        <location evidence="1">Secreted</location>
    </subcellularLocation>
</comment>
<dbReference type="InterPro" id="IPR000566">
    <property type="entry name" value="Lipocln_cytosolic_FA-bd_dom"/>
</dbReference>
<keyword evidence="2" id="KW-0964">Secreted</keyword>
<evidence type="ECO:0000256" key="1">
    <source>
        <dbReference type="ARBA" id="ARBA00004613"/>
    </source>
</evidence>
<dbReference type="EMBL" id="VCEA01012001">
    <property type="protein sequence ID" value="KAB0337138.1"/>
    <property type="molecule type" value="Genomic_DNA"/>
</dbReference>
<dbReference type="SUPFAM" id="SSF50814">
    <property type="entry name" value="Lipocalins"/>
    <property type="match status" value="1"/>
</dbReference>
<feature type="non-terminal residue" evidence="5">
    <location>
        <position position="1"/>
    </location>
</feature>